<feature type="compositionally biased region" description="Low complexity" evidence="1">
    <location>
        <begin position="204"/>
        <end position="216"/>
    </location>
</feature>
<keyword evidence="2" id="KW-1133">Transmembrane helix</keyword>
<organism evidence="3 4">
    <name type="scientific">Bifidobacterium thermacidophilum</name>
    <dbReference type="NCBI Taxonomy" id="246618"/>
    <lineage>
        <taxon>Bacteria</taxon>
        <taxon>Bacillati</taxon>
        <taxon>Actinomycetota</taxon>
        <taxon>Actinomycetes</taxon>
        <taxon>Bifidobacteriales</taxon>
        <taxon>Bifidobacteriaceae</taxon>
        <taxon>Bifidobacterium</taxon>
    </lineage>
</organism>
<proteinExistence type="predicted"/>
<feature type="region of interest" description="Disordered" evidence="1">
    <location>
        <begin position="254"/>
        <end position="368"/>
    </location>
</feature>
<dbReference type="EMBL" id="JAOQBW010000002">
    <property type="protein sequence ID" value="MFK3575910.1"/>
    <property type="molecule type" value="Genomic_DNA"/>
</dbReference>
<sequence>MDYEGVSAIVVLAVLILFIAGWLPTRTADSMKRVIRRRQDKYSPSLHLIDEHSGTRFSDGHSPVTKGAVMRPAQAKGARVSHEHIAEVRRLRRASIRRRRIIACVLLLACVVVGVLSYLLHFSPLYVLIPAGFLVLTIALGARASRHARAWETKVSKLLAQERRERTRSGKPQAAAAEHVAAAKVVDGVSGSASEGIEAAEHSAPAPADQAPVDQTPEARADAVETSLMEQQEIHRAVEQGMAERDRRLARRAFRQSVDAETGPETGSHDRKDAAGQGGQQHADAGAVRDIQGARGANGRDDADAAAQAATDDTNARNTQSAAPAEPATAEHGESAGPAEPGARNEQAEQSEQPEPADQTLELSQVSPASSLDVFDMAAGRHQDLISFSWGAPRNIEEHAEQDAPESLEIKSTRQVAKAVPVKEHVQERTQGKHGDTPVNNAESFHHAESNAHVDVPEETTDSLGHDLRAVLQRRSS</sequence>
<evidence type="ECO:0000313" key="4">
    <source>
        <dbReference type="Proteomes" id="UP001620273"/>
    </source>
</evidence>
<feature type="transmembrane region" description="Helical" evidence="2">
    <location>
        <begin position="125"/>
        <end position="144"/>
    </location>
</feature>
<feature type="compositionally biased region" description="Basic and acidic residues" evidence="1">
    <location>
        <begin position="399"/>
        <end position="412"/>
    </location>
</feature>
<dbReference type="Proteomes" id="UP001620273">
    <property type="component" value="Unassembled WGS sequence"/>
</dbReference>
<feature type="transmembrane region" description="Helical" evidence="2">
    <location>
        <begin position="6"/>
        <end position="23"/>
    </location>
</feature>
<feature type="transmembrane region" description="Helical" evidence="2">
    <location>
        <begin position="100"/>
        <end position="119"/>
    </location>
</feature>
<feature type="compositionally biased region" description="Basic and acidic residues" evidence="1">
    <location>
        <begin position="444"/>
        <end position="456"/>
    </location>
</feature>
<evidence type="ECO:0008006" key="5">
    <source>
        <dbReference type="Google" id="ProtNLM"/>
    </source>
</evidence>
<evidence type="ECO:0000313" key="3">
    <source>
        <dbReference type="EMBL" id="MFK3575910.1"/>
    </source>
</evidence>
<dbReference type="RefSeq" id="WP_404440276.1">
    <property type="nucleotide sequence ID" value="NZ_JAOQBW010000002.1"/>
</dbReference>
<reference evidence="3 4" key="1">
    <citation type="submission" date="2022-09" db="EMBL/GenBank/DDBJ databases">
        <title>Genome sequencing of four strains from tibetan pig.</title>
        <authorList>
            <person name="Feng J."/>
        </authorList>
    </citation>
    <scope>NUCLEOTIDE SEQUENCE [LARGE SCALE GENOMIC DNA]</scope>
    <source>
        <strain evidence="3 4">11-1-1</strain>
    </source>
</reference>
<keyword evidence="2" id="KW-0812">Transmembrane</keyword>
<feature type="region of interest" description="Disordered" evidence="1">
    <location>
        <begin position="194"/>
        <end position="227"/>
    </location>
</feature>
<comment type="caution">
    <text evidence="3">The sequence shown here is derived from an EMBL/GenBank/DDBJ whole genome shotgun (WGS) entry which is preliminary data.</text>
</comment>
<keyword evidence="4" id="KW-1185">Reference proteome</keyword>
<gene>
    <name evidence="3" type="ORF">OCH74_03365</name>
</gene>
<accession>A0ABW8KPG9</accession>
<feature type="compositionally biased region" description="Low complexity" evidence="1">
    <location>
        <begin position="348"/>
        <end position="359"/>
    </location>
</feature>
<feature type="region of interest" description="Disordered" evidence="1">
    <location>
        <begin position="399"/>
        <end position="477"/>
    </location>
</feature>
<evidence type="ECO:0000256" key="1">
    <source>
        <dbReference type="SAM" id="MobiDB-lite"/>
    </source>
</evidence>
<feature type="compositionally biased region" description="Basic and acidic residues" evidence="1">
    <location>
        <begin position="421"/>
        <end position="436"/>
    </location>
</feature>
<name>A0ABW8KPG9_9BIFI</name>
<feature type="compositionally biased region" description="Low complexity" evidence="1">
    <location>
        <begin position="305"/>
        <end position="320"/>
    </location>
</feature>
<protein>
    <recommendedName>
        <fullName evidence="5">YjbE family integral membrane protein</fullName>
    </recommendedName>
</protein>
<keyword evidence="2" id="KW-0472">Membrane</keyword>
<evidence type="ECO:0000256" key="2">
    <source>
        <dbReference type="SAM" id="Phobius"/>
    </source>
</evidence>